<dbReference type="Proteomes" id="UP000663854">
    <property type="component" value="Unassembled WGS sequence"/>
</dbReference>
<evidence type="ECO:0000313" key="6">
    <source>
        <dbReference type="Proteomes" id="UP000663870"/>
    </source>
</evidence>
<dbReference type="InterPro" id="IPR058912">
    <property type="entry name" value="HTH_animal"/>
</dbReference>
<protein>
    <recommendedName>
        <fullName evidence="2">Helix-turn-helix domain-containing protein</fullName>
    </recommendedName>
</protein>
<feature type="compositionally biased region" description="Basic residues" evidence="1">
    <location>
        <begin position="758"/>
        <end position="771"/>
    </location>
</feature>
<dbReference type="PANTHER" id="PTHR33845">
    <property type="entry name" value="C2H2-TYPE DOMAIN-CONTAINING PROTEIN"/>
    <property type="match status" value="1"/>
</dbReference>
<organism evidence="3 5">
    <name type="scientific">Rotaria sordida</name>
    <dbReference type="NCBI Taxonomy" id="392033"/>
    <lineage>
        <taxon>Eukaryota</taxon>
        <taxon>Metazoa</taxon>
        <taxon>Spiralia</taxon>
        <taxon>Gnathifera</taxon>
        <taxon>Rotifera</taxon>
        <taxon>Eurotatoria</taxon>
        <taxon>Bdelloidea</taxon>
        <taxon>Philodinida</taxon>
        <taxon>Philodinidae</taxon>
        <taxon>Rotaria</taxon>
    </lineage>
</organism>
<sequence>MLPQEQALNSLMTFLHVHGYRKVKGINLDTIRKLASIVLQENVFAYGKKIYKQTTGGAMGSSFTLTLANIFMWEWQKKIIDEQTVTGEFYGRYIDDIFMTWNKSENELKVLLDEANTWHPNIKLDYKIGKSLPFLDVLLTNNNGILSTSVYHKPATEPYVTPFISDHPRHVFTNIIKTSLTRAIRYSSTFEVFNNERRYIKLMLLYNGYTSTYIEKEFHKHLSEHISTSPFLPLINNEKEFILMRNKLLDLPTPRQSQVAMSAATADIDNDQTDDQPIGPTEIPKKPETKQTNFGNKLFVHRTHEKRFKSYKQNMHRVYEDIFKDTPAIHAKLVVGNRNRRDTQNELIRKRPKQTLLQNTITKNPQGGKGPSDRYAAVLKSHVRRYLNEGHDVSTAAQFVAACASHGGVKNVHAFECEMTPTRSKTKVKINDITKLHNFIYESTAIRSYRAWNIGIGKMIMLDGNSRISPNINSLVCINPSLEPNRLINSSVGDRLNDTESSVPKDVDANDQEKSKPKLFFCDYEGCICRFLNYGNLLHHIVNGNHIERVEKLSMKDLAMITYKSKLDAAENQQLLFLELQRINFNRDDYNHIPTLNQGCALPLTRKVQTISPKVKQFLKKKFDDGQLHGIRWQPQAVVDEMKYSQDPETELYLFDLSELVKVSTVRSFFSRQKANNDKVNNPKPSTLEDNSLITGEQYDSEEDIEDEAFQEQLAIDLELQLGDIRSTANKDNMAEINLATATSKRALSSFENENLSHTRKSSRFPRKKGQ</sequence>
<evidence type="ECO:0000256" key="1">
    <source>
        <dbReference type="SAM" id="MobiDB-lite"/>
    </source>
</evidence>
<dbReference type="PANTHER" id="PTHR33845:SF1">
    <property type="entry name" value="C2H2-TYPE DOMAIN-CONTAINING PROTEIN"/>
    <property type="match status" value="1"/>
</dbReference>
<evidence type="ECO:0000313" key="4">
    <source>
        <dbReference type="EMBL" id="CAF1566100.1"/>
    </source>
</evidence>
<dbReference type="Pfam" id="PF26215">
    <property type="entry name" value="HTH_animal"/>
    <property type="match status" value="1"/>
</dbReference>
<keyword evidence="6" id="KW-1185">Reference proteome</keyword>
<evidence type="ECO:0000259" key="2">
    <source>
        <dbReference type="Pfam" id="PF26215"/>
    </source>
</evidence>
<dbReference type="AlphaFoldDB" id="A0A815CXP2"/>
<evidence type="ECO:0000313" key="5">
    <source>
        <dbReference type="Proteomes" id="UP000663854"/>
    </source>
</evidence>
<name>A0A815CXP2_9BILA</name>
<accession>A0A815CXP2</accession>
<dbReference type="EMBL" id="CAJNOH010002365">
    <property type="protein sequence ID" value="CAF1289540.1"/>
    <property type="molecule type" value="Genomic_DNA"/>
</dbReference>
<feature type="domain" description="Helix-turn-helix" evidence="2">
    <location>
        <begin position="159"/>
        <end position="219"/>
    </location>
</feature>
<feature type="region of interest" description="Disordered" evidence="1">
    <location>
        <begin position="269"/>
        <end position="291"/>
    </location>
</feature>
<comment type="caution">
    <text evidence="3">The sequence shown here is derived from an EMBL/GenBank/DDBJ whole genome shotgun (WGS) entry which is preliminary data.</text>
</comment>
<gene>
    <name evidence="4" type="ORF">JXQ802_LOCUS44779</name>
    <name evidence="3" type="ORF">PYM288_LOCUS29317</name>
</gene>
<reference evidence="3" key="1">
    <citation type="submission" date="2021-02" db="EMBL/GenBank/DDBJ databases">
        <authorList>
            <person name="Nowell W R."/>
        </authorList>
    </citation>
    <scope>NUCLEOTIDE SEQUENCE</scope>
</reference>
<feature type="region of interest" description="Disordered" evidence="1">
    <location>
        <begin position="750"/>
        <end position="771"/>
    </location>
</feature>
<dbReference type="EMBL" id="CAJNOL010003529">
    <property type="protein sequence ID" value="CAF1566100.1"/>
    <property type="molecule type" value="Genomic_DNA"/>
</dbReference>
<evidence type="ECO:0000313" key="3">
    <source>
        <dbReference type="EMBL" id="CAF1289540.1"/>
    </source>
</evidence>
<dbReference type="Proteomes" id="UP000663870">
    <property type="component" value="Unassembled WGS sequence"/>
</dbReference>
<proteinExistence type="predicted"/>